<accession>A0A1R1JTA4</accession>
<gene>
    <name evidence="2" type="ORF">BIZ92_25865</name>
</gene>
<evidence type="ECO:0000256" key="1">
    <source>
        <dbReference type="SAM" id="Phobius"/>
    </source>
</evidence>
<protein>
    <submittedName>
        <fullName evidence="2">Uncharacterized protein</fullName>
    </submittedName>
</protein>
<dbReference type="AlphaFoldDB" id="A0A1R1JTA4"/>
<dbReference type="Proteomes" id="UP000187251">
    <property type="component" value="Unassembled WGS sequence"/>
</dbReference>
<feature type="transmembrane region" description="Helical" evidence="1">
    <location>
        <begin position="114"/>
        <end position="133"/>
    </location>
</feature>
<proteinExistence type="predicted"/>
<organism evidence="2 3">
    <name type="scientific">Alcaligenes xylosoxydans xylosoxydans</name>
    <name type="common">Achromobacter xylosoxidans</name>
    <dbReference type="NCBI Taxonomy" id="85698"/>
    <lineage>
        <taxon>Bacteria</taxon>
        <taxon>Pseudomonadati</taxon>
        <taxon>Pseudomonadota</taxon>
        <taxon>Betaproteobacteria</taxon>
        <taxon>Burkholderiales</taxon>
        <taxon>Alcaligenaceae</taxon>
        <taxon>Achromobacter</taxon>
    </lineage>
</organism>
<name>A0A1R1JTA4_ALCXX</name>
<keyword evidence="1" id="KW-1133">Transmembrane helix</keyword>
<sequence>MPSSLISYIGAVLLLCLAVLFVYAEGPGVWQDWQIRKDPVVVEDASMRDAVCRVRYILLHSCSAHVDYAVAGHRYQQSLGFSFVTFHAGDWDVDVVRSRSHPEMVTFDLGLDMIWNRIAVLIALPLLVLYAGFMAMRAGGNRRATKSLEGQSFVLAPLKVEVETEDKKGGEKCVSFSCDIDGAERDFTSVFRKDEAPFYLDDDKAVHALALRPPSGQPPILLDAALLRVELTAAERDALLASRRG</sequence>
<evidence type="ECO:0000313" key="2">
    <source>
        <dbReference type="EMBL" id="OMG86627.1"/>
    </source>
</evidence>
<keyword evidence="1" id="KW-0812">Transmembrane</keyword>
<keyword evidence="1" id="KW-0472">Membrane</keyword>
<evidence type="ECO:0000313" key="3">
    <source>
        <dbReference type="Proteomes" id="UP000187251"/>
    </source>
</evidence>
<reference evidence="2 3" key="1">
    <citation type="submission" date="2016-09" db="EMBL/GenBank/DDBJ databases">
        <title>Phylogenomics of Achromobacter.</title>
        <authorList>
            <person name="Jeukens J."/>
            <person name="Freschi L."/>
            <person name="Vincent A.T."/>
            <person name="Emond-Rheault J.-G."/>
            <person name="Kukavica-Ibrulj I."/>
            <person name="Charette S.J."/>
            <person name="Levesque R.C."/>
        </authorList>
    </citation>
    <scope>NUCLEOTIDE SEQUENCE [LARGE SCALE GENOMIC DNA]</scope>
    <source>
        <strain evidence="2 3">AUS488</strain>
    </source>
</reference>
<dbReference type="EMBL" id="MJMN01000014">
    <property type="protein sequence ID" value="OMG86627.1"/>
    <property type="molecule type" value="Genomic_DNA"/>
</dbReference>
<comment type="caution">
    <text evidence="2">The sequence shown here is derived from an EMBL/GenBank/DDBJ whole genome shotgun (WGS) entry which is preliminary data.</text>
</comment>